<dbReference type="RefSeq" id="WP_291797142.1">
    <property type="nucleotide sequence ID" value="NZ_BAAAPZ010000005.1"/>
</dbReference>
<keyword evidence="10" id="KW-1185">Reference proteome</keyword>
<accession>A0ABP5I848</accession>
<dbReference type="NCBIfam" id="NF033740">
    <property type="entry name" value="MarP_fam_protase"/>
    <property type="match status" value="1"/>
</dbReference>
<dbReference type="PRINTS" id="PR00834">
    <property type="entry name" value="PROTEASES2C"/>
</dbReference>
<organism evidence="9 10">
    <name type="scientific">Brevibacterium salitolerans</name>
    <dbReference type="NCBI Taxonomy" id="1403566"/>
    <lineage>
        <taxon>Bacteria</taxon>
        <taxon>Bacillati</taxon>
        <taxon>Actinomycetota</taxon>
        <taxon>Actinomycetes</taxon>
        <taxon>Micrococcales</taxon>
        <taxon>Brevibacteriaceae</taxon>
        <taxon>Brevibacterium</taxon>
    </lineage>
</organism>
<evidence type="ECO:0000256" key="8">
    <source>
        <dbReference type="SAM" id="Phobius"/>
    </source>
</evidence>
<keyword evidence="4 8" id="KW-0812">Transmembrane</keyword>
<keyword evidence="5" id="KW-0378">Hydrolase</keyword>
<dbReference type="InterPro" id="IPR001940">
    <property type="entry name" value="Peptidase_S1C"/>
</dbReference>
<keyword evidence="7 8" id="KW-0472">Membrane</keyword>
<evidence type="ECO:0000313" key="9">
    <source>
        <dbReference type="EMBL" id="GAA2095879.1"/>
    </source>
</evidence>
<reference evidence="10" key="1">
    <citation type="journal article" date="2019" name="Int. J. Syst. Evol. Microbiol.">
        <title>The Global Catalogue of Microorganisms (GCM) 10K type strain sequencing project: providing services to taxonomists for standard genome sequencing and annotation.</title>
        <authorList>
            <consortium name="The Broad Institute Genomics Platform"/>
            <consortium name="The Broad Institute Genome Sequencing Center for Infectious Disease"/>
            <person name="Wu L."/>
            <person name="Ma J."/>
        </authorList>
    </citation>
    <scope>NUCLEOTIDE SEQUENCE [LARGE SCALE GENOMIC DNA]</scope>
    <source>
        <strain evidence="10">JCM 15900</strain>
    </source>
</reference>
<evidence type="ECO:0000256" key="7">
    <source>
        <dbReference type="ARBA" id="ARBA00023136"/>
    </source>
</evidence>
<dbReference type="EMBL" id="BAAAPZ010000005">
    <property type="protein sequence ID" value="GAA2095879.1"/>
    <property type="molecule type" value="Genomic_DNA"/>
</dbReference>
<evidence type="ECO:0000256" key="3">
    <source>
        <dbReference type="ARBA" id="ARBA00022670"/>
    </source>
</evidence>
<dbReference type="InterPro" id="IPR047680">
    <property type="entry name" value="MarP-like"/>
</dbReference>
<evidence type="ECO:0000256" key="5">
    <source>
        <dbReference type="ARBA" id="ARBA00022801"/>
    </source>
</evidence>
<comment type="subcellular location">
    <subcellularLocation>
        <location evidence="1">Membrane</location>
        <topology evidence="1">Multi-pass membrane protein</topology>
    </subcellularLocation>
</comment>
<dbReference type="Proteomes" id="UP001500984">
    <property type="component" value="Unassembled WGS sequence"/>
</dbReference>
<dbReference type="InterPro" id="IPR051201">
    <property type="entry name" value="Chloro_Bact_Ser_Proteases"/>
</dbReference>
<dbReference type="Gene3D" id="2.40.10.10">
    <property type="entry name" value="Trypsin-like serine proteases"/>
    <property type="match status" value="2"/>
</dbReference>
<dbReference type="InterPro" id="IPR043504">
    <property type="entry name" value="Peptidase_S1_PA_chymotrypsin"/>
</dbReference>
<protein>
    <submittedName>
        <fullName evidence="9">MarP family serine protease</fullName>
    </submittedName>
</protein>
<dbReference type="InterPro" id="IPR003825">
    <property type="entry name" value="Colicin-V_CvpA"/>
</dbReference>
<proteinExistence type="inferred from homology"/>
<dbReference type="PANTHER" id="PTHR43343">
    <property type="entry name" value="PEPTIDASE S12"/>
    <property type="match status" value="1"/>
</dbReference>
<dbReference type="Pfam" id="PF02674">
    <property type="entry name" value="Colicin_V"/>
    <property type="match status" value="1"/>
</dbReference>
<dbReference type="Pfam" id="PF13365">
    <property type="entry name" value="Trypsin_2"/>
    <property type="match status" value="1"/>
</dbReference>
<gene>
    <name evidence="9" type="ORF">GCM10009823_15700</name>
</gene>
<evidence type="ECO:0000313" key="10">
    <source>
        <dbReference type="Proteomes" id="UP001500984"/>
    </source>
</evidence>
<comment type="similarity">
    <text evidence="2">Belongs to the peptidase S1C family.</text>
</comment>
<feature type="transmembrane region" description="Helical" evidence="8">
    <location>
        <begin position="101"/>
        <end position="122"/>
    </location>
</feature>
<dbReference type="GO" id="GO:0008233">
    <property type="term" value="F:peptidase activity"/>
    <property type="evidence" value="ECO:0007669"/>
    <property type="project" value="UniProtKB-KW"/>
</dbReference>
<keyword evidence="3 9" id="KW-0645">Protease</keyword>
<dbReference type="PANTHER" id="PTHR43343:SF3">
    <property type="entry name" value="PROTEASE DO-LIKE 8, CHLOROPLASTIC"/>
    <property type="match status" value="1"/>
</dbReference>
<evidence type="ECO:0000256" key="4">
    <source>
        <dbReference type="ARBA" id="ARBA00022692"/>
    </source>
</evidence>
<dbReference type="GO" id="GO:0006508">
    <property type="term" value="P:proteolysis"/>
    <property type="evidence" value="ECO:0007669"/>
    <property type="project" value="UniProtKB-KW"/>
</dbReference>
<dbReference type="SUPFAM" id="SSF50494">
    <property type="entry name" value="Trypsin-like serine proteases"/>
    <property type="match status" value="1"/>
</dbReference>
<evidence type="ECO:0000256" key="2">
    <source>
        <dbReference type="ARBA" id="ARBA00010541"/>
    </source>
</evidence>
<name>A0ABP5I848_9MICO</name>
<comment type="caution">
    <text evidence="9">The sequence shown here is derived from an EMBL/GenBank/DDBJ whole genome shotgun (WGS) entry which is preliminary data.</text>
</comment>
<dbReference type="InterPro" id="IPR009003">
    <property type="entry name" value="Peptidase_S1_PA"/>
</dbReference>
<keyword evidence="6 8" id="KW-1133">Transmembrane helix</keyword>
<evidence type="ECO:0000256" key="1">
    <source>
        <dbReference type="ARBA" id="ARBA00004141"/>
    </source>
</evidence>
<feature type="transmembrane region" description="Helical" evidence="8">
    <location>
        <begin position="66"/>
        <end position="89"/>
    </location>
</feature>
<sequence>MTVFDIALLVFAALIAAAGWAAGLLAGASTLVGFVVGAVVGRLTGPALADLVTEHGLMSADTSGSLVLGLPVVLGFLAAGIGGWVGTLLRESIRGRVGRGADAVGGALTFVLAFALVVWMGAGLARTTPLLSVNRAVAESAVVSALDRTMPVTSAEALGALSDVLAANGFPQVFSGQPEQIRTAGEPDPAMIEVGREAEEQTVRVTTTATQCPAPQSGSGWALGEELVVTNAHVVAGSTDRIVQIAGRGAPYRAEVVVFDERRDIAVLRVPGLGAEPLDLGEPLQADSDAVLVGFPENGPFTISPARVREPLRARGLDIYDEEDVVREVYALRAVVRHGNSGGPLLDADGRVVGMVFAKSAADDETGYALTLVEMESALAEGRSAAGADGAGEAEAEAVSAGSCASG</sequence>
<evidence type="ECO:0000256" key="6">
    <source>
        <dbReference type="ARBA" id="ARBA00022989"/>
    </source>
</evidence>